<dbReference type="PANTHER" id="PTHR12864">
    <property type="entry name" value="RAN BINDING PROTEIN 9-RELATED"/>
    <property type="match status" value="1"/>
</dbReference>
<dbReference type="InterPro" id="IPR013320">
    <property type="entry name" value="ConA-like_dom_sf"/>
</dbReference>
<comment type="subcellular location">
    <subcellularLocation>
        <location evidence="1">Membrane</location>
    </subcellularLocation>
</comment>
<evidence type="ECO:0000256" key="5">
    <source>
        <dbReference type="SAM" id="MobiDB-lite"/>
    </source>
</evidence>
<evidence type="ECO:0000313" key="7">
    <source>
        <dbReference type="EMBL" id="CAF9918492.1"/>
    </source>
</evidence>
<dbReference type="Proteomes" id="UP000664521">
    <property type="component" value="Unassembled WGS sequence"/>
</dbReference>
<dbReference type="EMBL" id="CAJPDS010000022">
    <property type="protein sequence ID" value="CAF9918492.1"/>
    <property type="molecule type" value="Genomic_DNA"/>
</dbReference>
<feature type="compositionally biased region" description="Pro residues" evidence="5">
    <location>
        <begin position="78"/>
        <end position="95"/>
    </location>
</feature>
<evidence type="ECO:0000256" key="2">
    <source>
        <dbReference type="ARBA" id="ARBA00022692"/>
    </source>
</evidence>
<dbReference type="OrthoDB" id="25503at2759"/>
<sequence>MGFFKSLKGDHPQMIGGSSDRNPHSSLSRPQLPENSKTNQSRPQSTLGYEPPPGPPPGWSEYRPPPGPPPRREESAPPQGPPPSYPDPSAEPPPYHDWTVIPDTSLLPPPPEIRHDASPSGNASTYEADRALEWCRMYPPIRPHQPTPQQYESVQSGNVRLTRPCEYNGTLVTVNQGMMKGSTKAGSKDSCLLTSFPMYFACADSPLSTEASKTIYFEVKIRSISRGRSNDESSIAIGYCGIPYPTWRMPGWERGSLGVHGDDGRKYVNDSFGGKDFTSAFNVGETVGLGMNFSIPDSSVVSAAGATSGTKTKVEVFLTRDGRKAASWDLHEELDADNDLGVEGLEGDFDLCGAVGIFGGIDFDVFFNSKDWLYRPR</sequence>
<dbReference type="AlphaFoldDB" id="A0A8H3F4Q9"/>
<feature type="compositionally biased region" description="Polar residues" evidence="5">
    <location>
        <begin position="24"/>
        <end position="47"/>
    </location>
</feature>
<dbReference type="InterPro" id="IPR003877">
    <property type="entry name" value="SPRY_dom"/>
</dbReference>
<dbReference type="Pfam" id="PF00622">
    <property type="entry name" value="SPRY"/>
    <property type="match status" value="1"/>
</dbReference>
<dbReference type="Gene3D" id="2.60.120.920">
    <property type="match status" value="1"/>
</dbReference>
<dbReference type="SUPFAM" id="SSF49899">
    <property type="entry name" value="Concanavalin A-like lectins/glucanases"/>
    <property type="match status" value="1"/>
</dbReference>
<evidence type="ECO:0000256" key="1">
    <source>
        <dbReference type="ARBA" id="ARBA00004370"/>
    </source>
</evidence>
<dbReference type="GO" id="GO:0016020">
    <property type="term" value="C:membrane"/>
    <property type="evidence" value="ECO:0007669"/>
    <property type="project" value="UniProtKB-SubCell"/>
</dbReference>
<keyword evidence="3" id="KW-1133">Transmembrane helix</keyword>
<evidence type="ECO:0000256" key="3">
    <source>
        <dbReference type="ARBA" id="ARBA00022989"/>
    </source>
</evidence>
<comment type="caution">
    <text evidence="7">The sequence shown here is derived from an EMBL/GenBank/DDBJ whole genome shotgun (WGS) entry which is preliminary data.</text>
</comment>
<keyword evidence="4" id="KW-0472">Membrane</keyword>
<proteinExistence type="predicted"/>
<feature type="region of interest" description="Disordered" evidence="5">
    <location>
        <begin position="1"/>
        <end position="124"/>
    </location>
</feature>
<dbReference type="InterPro" id="IPR043136">
    <property type="entry name" value="B30.2/SPRY_sf"/>
</dbReference>
<dbReference type="InterPro" id="IPR035780">
    <property type="entry name" value="SPRY_Ssh4-like"/>
</dbReference>
<evidence type="ECO:0000256" key="4">
    <source>
        <dbReference type="ARBA" id="ARBA00023136"/>
    </source>
</evidence>
<evidence type="ECO:0000259" key="6">
    <source>
        <dbReference type="Pfam" id="PF00622"/>
    </source>
</evidence>
<organism evidence="7 8">
    <name type="scientific">Heterodermia speciosa</name>
    <dbReference type="NCBI Taxonomy" id="116794"/>
    <lineage>
        <taxon>Eukaryota</taxon>
        <taxon>Fungi</taxon>
        <taxon>Dikarya</taxon>
        <taxon>Ascomycota</taxon>
        <taxon>Pezizomycotina</taxon>
        <taxon>Lecanoromycetes</taxon>
        <taxon>OSLEUM clade</taxon>
        <taxon>Lecanoromycetidae</taxon>
        <taxon>Caliciales</taxon>
        <taxon>Physciaceae</taxon>
        <taxon>Heterodermia</taxon>
    </lineage>
</organism>
<dbReference type="InterPro" id="IPR050618">
    <property type="entry name" value="Ubq-SigPath_Reg"/>
</dbReference>
<keyword evidence="8" id="KW-1185">Reference proteome</keyword>
<evidence type="ECO:0000313" key="8">
    <source>
        <dbReference type="Proteomes" id="UP000664521"/>
    </source>
</evidence>
<gene>
    <name evidence="7" type="ORF">HETSPECPRED_003770</name>
</gene>
<keyword evidence="2" id="KW-0812">Transmembrane</keyword>
<accession>A0A8H3F4Q9</accession>
<reference evidence="7" key="1">
    <citation type="submission" date="2021-03" db="EMBL/GenBank/DDBJ databases">
        <authorList>
            <person name="Tagirdzhanova G."/>
        </authorList>
    </citation>
    <scope>NUCLEOTIDE SEQUENCE</scope>
</reference>
<feature type="domain" description="SPRY" evidence="6">
    <location>
        <begin position="215"/>
        <end position="294"/>
    </location>
</feature>
<dbReference type="CDD" id="cd12910">
    <property type="entry name" value="SPRY_SSH4_like"/>
    <property type="match status" value="1"/>
</dbReference>
<name>A0A8H3F4Q9_9LECA</name>
<protein>
    <recommendedName>
        <fullName evidence="6">SPRY domain-containing protein</fullName>
    </recommendedName>
</protein>
<feature type="compositionally biased region" description="Pro residues" evidence="5">
    <location>
        <begin position="50"/>
        <end position="69"/>
    </location>
</feature>